<evidence type="ECO:0000313" key="4">
    <source>
        <dbReference type="EMBL" id="SHH91707.1"/>
    </source>
</evidence>
<dbReference type="InterPro" id="IPR018211">
    <property type="entry name" value="ADH_Fe_CS"/>
</dbReference>
<dbReference type="OrthoDB" id="9801156at2"/>
<keyword evidence="1" id="KW-0560">Oxidoreductase</keyword>
<evidence type="ECO:0000259" key="3">
    <source>
        <dbReference type="Pfam" id="PF25137"/>
    </source>
</evidence>
<accession>A0A1M5WVV2</accession>
<dbReference type="GO" id="GO:0046872">
    <property type="term" value="F:metal ion binding"/>
    <property type="evidence" value="ECO:0007669"/>
    <property type="project" value="InterPro"/>
</dbReference>
<dbReference type="InterPro" id="IPR044731">
    <property type="entry name" value="BDH-like"/>
</dbReference>
<dbReference type="FunFam" id="3.40.50.1970:FF:000003">
    <property type="entry name" value="Alcohol dehydrogenase, iron-containing"/>
    <property type="match status" value="1"/>
</dbReference>
<organism evidence="4 5">
    <name type="scientific">Clostridium collagenovorans DSM 3089</name>
    <dbReference type="NCBI Taxonomy" id="1121306"/>
    <lineage>
        <taxon>Bacteria</taxon>
        <taxon>Bacillati</taxon>
        <taxon>Bacillota</taxon>
        <taxon>Clostridia</taxon>
        <taxon>Eubacteriales</taxon>
        <taxon>Clostridiaceae</taxon>
        <taxon>Clostridium</taxon>
    </lineage>
</organism>
<dbReference type="PANTHER" id="PTHR43633:SF1">
    <property type="entry name" value="ALCOHOL DEHYDROGENASE YQHD"/>
    <property type="match status" value="1"/>
</dbReference>
<evidence type="ECO:0000259" key="2">
    <source>
        <dbReference type="Pfam" id="PF00465"/>
    </source>
</evidence>
<protein>
    <submittedName>
        <fullName evidence="4">Uncharacterized protein</fullName>
    </submittedName>
</protein>
<dbReference type="Pfam" id="PF25137">
    <property type="entry name" value="ADH_Fe_C"/>
    <property type="match status" value="1"/>
</dbReference>
<reference evidence="4 5" key="1">
    <citation type="submission" date="2016-11" db="EMBL/GenBank/DDBJ databases">
        <authorList>
            <person name="Jaros S."/>
            <person name="Januszkiewicz K."/>
            <person name="Wedrychowicz H."/>
        </authorList>
    </citation>
    <scope>NUCLEOTIDE SEQUENCE [LARGE SCALE GENOMIC DNA]</scope>
    <source>
        <strain evidence="4 5">DSM 3089</strain>
    </source>
</reference>
<dbReference type="GO" id="GO:0008106">
    <property type="term" value="F:alcohol dehydrogenase (NADP+) activity"/>
    <property type="evidence" value="ECO:0007669"/>
    <property type="project" value="TreeGrafter"/>
</dbReference>
<dbReference type="SUPFAM" id="SSF56796">
    <property type="entry name" value="Dehydroquinate synthase-like"/>
    <property type="match status" value="1"/>
</dbReference>
<evidence type="ECO:0000313" key="5">
    <source>
        <dbReference type="Proteomes" id="UP000184526"/>
    </source>
</evidence>
<dbReference type="Pfam" id="PF00465">
    <property type="entry name" value="Fe-ADH"/>
    <property type="match status" value="1"/>
</dbReference>
<dbReference type="RefSeq" id="WP_072831790.1">
    <property type="nucleotide sequence ID" value="NZ_FQXP01000006.1"/>
</dbReference>
<dbReference type="InterPro" id="IPR001670">
    <property type="entry name" value="ADH_Fe/GldA"/>
</dbReference>
<dbReference type="Gene3D" id="3.40.50.1970">
    <property type="match status" value="1"/>
</dbReference>
<evidence type="ECO:0000256" key="1">
    <source>
        <dbReference type="ARBA" id="ARBA00023002"/>
    </source>
</evidence>
<dbReference type="GO" id="GO:1990002">
    <property type="term" value="F:methylglyoxal reductase (NADPH) (acetol producing) activity"/>
    <property type="evidence" value="ECO:0007669"/>
    <property type="project" value="TreeGrafter"/>
</dbReference>
<dbReference type="EMBL" id="FQXP01000006">
    <property type="protein sequence ID" value="SHH91707.1"/>
    <property type="molecule type" value="Genomic_DNA"/>
</dbReference>
<dbReference type="STRING" id="1121306.SAMN02745196_01911"/>
<feature type="domain" description="Alcohol dehydrogenase iron-type/glycerol dehydrogenase GldA" evidence="2">
    <location>
        <begin position="9"/>
        <end position="179"/>
    </location>
</feature>
<dbReference type="Gene3D" id="1.20.1090.10">
    <property type="entry name" value="Dehydroquinate synthase-like - alpha domain"/>
    <property type="match status" value="1"/>
</dbReference>
<dbReference type="Proteomes" id="UP000184526">
    <property type="component" value="Unassembled WGS sequence"/>
</dbReference>
<dbReference type="GO" id="GO:1990362">
    <property type="term" value="F:butanol dehydrogenase (NAD+) activity"/>
    <property type="evidence" value="ECO:0007669"/>
    <property type="project" value="InterPro"/>
</dbReference>
<feature type="domain" description="Fe-containing alcohol dehydrogenase-like C-terminal" evidence="3">
    <location>
        <begin position="190"/>
        <end position="387"/>
    </location>
</feature>
<name>A0A1M5WVV2_9CLOT</name>
<dbReference type="CDD" id="cd08187">
    <property type="entry name" value="BDH"/>
    <property type="match status" value="1"/>
</dbReference>
<dbReference type="PANTHER" id="PTHR43633">
    <property type="entry name" value="ALCOHOL DEHYDROGENASE YQHD"/>
    <property type="match status" value="1"/>
</dbReference>
<dbReference type="PROSITE" id="PS00060">
    <property type="entry name" value="ADH_IRON_2"/>
    <property type="match status" value="1"/>
</dbReference>
<keyword evidence="5" id="KW-1185">Reference proteome</keyword>
<dbReference type="AlphaFoldDB" id="A0A1M5WVV2"/>
<dbReference type="InterPro" id="IPR056798">
    <property type="entry name" value="ADH_Fe_C"/>
</dbReference>
<gene>
    <name evidence="4" type="ORF">SAMN02745196_01911</name>
</gene>
<dbReference type="PROSITE" id="PS00913">
    <property type="entry name" value="ADH_IRON_1"/>
    <property type="match status" value="1"/>
</dbReference>
<dbReference type="GO" id="GO:0005829">
    <property type="term" value="C:cytosol"/>
    <property type="evidence" value="ECO:0007669"/>
    <property type="project" value="TreeGrafter"/>
</dbReference>
<proteinExistence type="predicted"/>
<sequence>MNNFSYYNPTKLVFGRDIIKCIGQELAANNVKKVLMLYGKGSIFKNGVYDTVSASLKDNKIEWVEVGGVKANPVISKVREAISVSRENDVDAIVCLGGGSVYDSAKAIAAAYYHDGDAWDLFAKEDLDISKALPIYGVLTISATGSEMNSGGVITNEETLSKWSFGSPLVFPKVSFLDPSIQSSLPEKQTINSIVDILTHLYEFYFDGTENVDLMMGYTEAIMKTTIEHGKVLLNDPSNYESRAELALSGTLALNRSTGMGRSGGDWSTHLIEHALSAIYDISHGAGLAIVFPAWAKYVYKDNLPAFVRFAENIFNIKEGTDEEKALKGIDSVIEFYKSIGAPTSLKDINVGLEDIDAITENAARIAPFGTVKPLYKEDIYNILKLAL</sequence>